<feature type="compositionally biased region" description="Acidic residues" evidence="1">
    <location>
        <begin position="92"/>
        <end position="105"/>
    </location>
</feature>
<sequence length="801" mass="92405">MGQPQKVNQSDNDSSEHTDNENDYFVRARAEIPFDDFIDAMDGNSEDDDDYAASPVPQSTDDDNLDVCQTSGDEEVSNANLLPLRRTRAELQDDSNDETSTESEVPDLPVIQRRRLLEEELETEAESSETDSLAPQDPNTLEILNILAPTAKKNQKDNRKSAIRLINPRINQKAKDYDPLVPEVDLSSLKITIPPKIVESEKTLWYKILIKNLVIEQNTNILAAEAIFQKRKLEAAEHILDTFELKIQLQQTSNFDSIYFVSDGIGARLQRYQATWKQINANKILEKGVQANWIHPDAPNPLLQNQQYLEFQGKIQENMTYQQALDEEIKQGIVKKIKKEEVLFLNRAFIIPRKDKSEYFKTVTRLSLINDWATVIDIHSVYNHIQVAKELQQIMAFAFNHQTYTYIGMPLGLKTAPFIFNKHLLPAVLILRKEGILVVVYFDDILILCQDPTLLHLQTNKQFKYWRIQDGSLILSRNSNDRRKKKKHVQQITQMEQKIHQRTNSSYTRAGKDYTKASILQTKTSSNFSTYEASLQDINICIKTVSFEQLSKAESQTQTRLELELINDQKKFSPTLSGNSTLSNSNNRRIQTRMVRYISDNQSKYRDQQWRQMEKEMDPQTRNQRELADVLCALLRFGHQLQEEKIHSIPLRTDITTKCFNINRKISSRTLSNLTDQTLQLAESLQIQQKAINIPVRGNQTADSLSRLNKAEDDHLKKRIAEQIFKTTLFFPTIDLFANRKTMLTKRYCAINFDQLAVARDAFSIIWKAEQLVIHSPIPLIGHCLQRIKQEKIAALMILPN</sequence>
<dbReference type="PANTHER" id="PTHR33050">
    <property type="entry name" value="REVERSE TRANSCRIPTASE DOMAIN-CONTAINING PROTEIN"/>
    <property type="match status" value="1"/>
</dbReference>
<dbReference type="InterPro" id="IPR052055">
    <property type="entry name" value="Hepadnavirus_pol/RT"/>
</dbReference>
<accession>A0A5J4VR25</accession>
<evidence type="ECO:0000313" key="3">
    <source>
        <dbReference type="EMBL" id="KAA6384965.1"/>
    </source>
</evidence>
<dbReference type="AlphaFoldDB" id="A0A5J4VR25"/>
<reference evidence="3 4" key="1">
    <citation type="submission" date="2019-03" db="EMBL/GenBank/DDBJ databases">
        <title>Single cell metagenomics reveals metabolic interactions within the superorganism composed of flagellate Streblomastix strix and complex community of Bacteroidetes bacteria on its surface.</title>
        <authorList>
            <person name="Treitli S.C."/>
            <person name="Kolisko M."/>
            <person name="Husnik F."/>
            <person name="Keeling P."/>
            <person name="Hampl V."/>
        </authorList>
    </citation>
    <scope>NUCLEOTIDE SEQUENCE [LARGE SCALE GENOMIC DNA]</scope>
    <source>
        <strain evidence="3">ST1C</strain>
    </source>
</reference>
<dbReference type="InterPro" id="IPR043502">
    <property type="entry name" value="DNA/RNA_pol_sf"/>
</dbReference>
<dbReference type="OrthoDB" id="8947436at2759"/>
<feature type="compositionally biased region" description="Polar residues" evidence="1">
    <location>
        <begin position="1"/>
        <end position="12"/>
    </location>
</feature>
<comment type="caution">
    <text evidence="3">The sequence shown here is derived from an EMBL/GenBank/DDBJ whole genome shotgun (WGS) entry which is preliminary data.</text>
</comment>
<dbReference type="InterPro" id="IPR000477">
    <property type="entry name" value="RT_dom"/>
</dbReference>
<evidence type="ECO:0000313" key="4">
    <source>
        <dbReference type="Proteomes" id="UP000324800"/>
    </source>
</evidence>
<feature type="domain" description="Reverse transcriptase" evidence="2">
    <location>
        <begin position="370"/>
        <end position="459"/>
    </location>
</feature>
<gene>
    <name evidence="3" type="ORF">EZS28_019509</name>
</gene>
<feature type="compositionally biased region" description="Acidic residues" evidence="1">
    <location>
        <begin position="33"/>
        <end position="51"/>
    </location>
</feature>
<feature type="region of interest" description="Disordered" evidence="1">
    <location>
        <begin position="120"/>
        <end position="139"/>
    </location>
</feature>
<name>A0A5J4VR25_9EUKA</name>
<protein>
    <recommendedName>
        <fullName evidence="2">Reverse transcriptase domain-containing protein</fullName>
    </recommendedName>
</protein>
<dbReference type="InterPro" id="IPR043128">
    <property type="entry name" value="Rev_trsase/Diguanyl_cyclase"/>
</dbReference>
<proteinExistence type="predicted"/>
<dbReference type="Pfam" id="PF00078">
    <property type="entry name" value="RVT_1"/>
    <property type="match status" value="1"/>
</dbReference>
<organism evidence="3 4">
    <name type="scientific">Streblomastix strix</name>
    <dbReference type="NCBI Taxonomy" id="222440"/>
    <lineage>
        <taxon>Eukaryota</taxon>
        <taxon>Metamonada</taxon>
        <taxon>Preaxostyla</taxon>
        <taxon>Oxymonadida</taxon>
        <taxon>Streblomastigidae</taxon>
        <taxon>Streblomastix</taxon>
    </lineage>
</organism>
<evidence type="ECO:0000259" key="2">
    <source>
        <dbReference type="Pfam" id="PF00078"/>
    </source>
</evidence>
<dbReference type="EMBL" id="SNRW01005490">
    <property type="protein sequence ID" value="KAA6384965.1"/>
    <property type="molecule type" value="Genomic_DNA"/>
</dbReference>
<dbReference type="Gene3D" id="3.10.10.10">
    <property type="entry name" value="HIV Type 1 Reverse Transcriptase, subunit A, domain 1"/>
    <property type="match status" value="1"/>
</dbReference>
<feature type="compositionally biased region" description="Acidic residues" evidence="1">
    <location>
        <begin position="120"/>
        <end position="129"/>
    </location>
</feature>
<feature type="compositionally biased region" description="Basic and acidic residues" evidence="1">
    <location>
        <begin position="14"/>
        <end position="32"/>
    </location>
</feature>
<feature type="region of interest" description="Disordered" evidence="1">
    <location>
        <begin position="1"/>
        <end position="111"/>
    </location>
</feature>
<dbReference type="Proteomes" id="UP000324800">
    <property type="component" value="Unassembled WGS sequence"/>
</dbReference>
<evidence type="ECO:0000256" key="1">
    <source>
        <dbReference type="SAM" id="MobiDB-lite"/>
    </source>
</evidence>
<dbReference type="PANTHER" id="PTHR33050:SF7">
    <property type="entry name" value="RIBONUCLEASE H"/>
    <property type="match status" value="1"/>
</dbReference>
<dbReference type="SUPFAM" id="SSF56672">
    <property type="entry name" value="DNA/RNA polymerases"/>
    <property type="match status" value="1"/>
</dbReference>
<dbReference type="Gene3D" id="3.30.70.270">
    <property type="match status" value="1"/>
</dbReference>